<dbReference type="InterPro" id="IPR027417">
    <property type="entry name" value="P-loop_NTPase"/>
</dbReference>
<dbReference type="GO" id="GO:0016887">
    <property type="term" value="F:ATP hydrolysis activity"/>
    <property type="evidence" value="ECO:0007669"/>
    <property type="project" value="InterPro"/>
</dbReference>
<proteinExistence type="predicted"/>
<dbReference type="SMART" id="SM00382">
    <property type="entry name" value="AAA"/>
    <property type="match status" value="1"/>
</dbReference>
<dbReference type="AlphaFoldDB" id="A0A0T9T1C6"/>
<feature type="domain" description="AAA+ ATPase" evidence="1">
    <location>
        <begin position="29"/>
        <end position="353"/>
    </location>
</feature>
<gene>
    <name evidence="2" type="ORF">ERS008460_00182</name>
</gene>
<dbReference type="CDD" id="cd00267">
    <property type="entry name" value="ABC_ATPase"/>
    <property type="match status" value="1"/>
</dbReference>
<evidence type="ECO:0000259" key="1">
    <source>
        <dbReference type="SMART" id="SM00382"/>
    </source>
</evidence>
<organism evidence="2 3">
    <name type="scientific">Yersinia aleksiciae</name>
    <dbReference type="NCBI Taxonomy" id="263819"/>
    <lineage>
        <taxon>Bacteria</taxon>
        <taxon>Pseudomonadati</taxon>
        <taxon>Pseudomonadota</taxon>
        <taxon>Gammaproteobacteria</taxon>
        <taxon>Enterobacterales</taxon>
        <taxon>Yersiniaceae</taxon>
        <taxon>Yersinia</taxon>
    </lineage>
</organism>
<accession>A0A0T9T1C6</accession>
<dbReference type="Pfam" id="PF13304">
    <property type="entry name" value="AAA_21"/>
    <property type="match status" value="1"/>
</dbReference>
<dbReference type="PANTHER" id="PTHR43581">
    <property type="entry name" value="ATP/GTP PHOSPHATASE"/>
    <property type="match status" value="1"/>
</dbReference>
<evidence type="ECO:0000313" key="2">
    <source>
        <dbReference type="EMBL" id="CNK55740.1"/>
    </source>
</evidence>
<dbReference type="InterPro" id="IPR003959">
    <property type="entry name" value="ATPase_AAA_core"/>
</dbReference>
<reference evidence="3" key="1">
    <citation type="submission" date="2015-03" db="EMBL/GenBank/DDBJ databases">
        <authorList>
            <consortium name="Pathogen Informatics"/>
        </authorList>
    </citation>
    <scope>NUCLEOTIDE SEQUENCE [LARGE SCALE GENOMIC DNA]</scope>
    <source>
        <strain evidence="3">IP27925</strain>
    </source>
</reference>
<keyword evidence="2" id="KW-0547">Nucleotide-binding</keyword>
<sequence length="360" mass="41486">MKVTAIYTLAVGPLADVPISLANDWTDETENNVLFTGPNGCGKSTVLRSVAMLWEAFGYWLDQRKLLPANSEARKWLERWDGVAVVLEDLSLLTDKKVGLFFGDLVWVEHLKSRYQDIAWIGETQSRTGTSRRIRKLELSYVEYDWFEKWAILHKRMVLTHDSINAPNVIYLDAEERRWVAPKRKVSEPLPDFLSLRWMTRYQPTDDWQGQLESSLINLKTTQLHKFHEVVRTLNQFLSGKEIDPDIRPGEGRLRVKLKDIRGGFHYLDELSAGEHQVLIILYMLQRWLQPGGVVLIDEPDLHLHPSLVSPLLAAVENIVRDQKGQLIVTSHATEVWERYENLGIRVDLGRLKDDANGKD</sequence>
<dbReference type="SUPFAM" id="SSF52540">
    <property type="entry name" value="P-loop containing nucleoside triphosphate hydrolases"/>
    <property type="match status" value="1"/>
</dbReference>
<name>A0A0T9T1C6_YERAE</name>
<dbReference type="RefSeq" id="WP_050124852.1">
    <property type="nucleotide sequence ID" value="NZ_CQEM01000001.1"/>
</dbReference>
<dbReference type="GO" id="GO:0005524">
    <property type="term" value="F:ATP binding"/>
    <property type="evidence" value="ECO:0007669"/>
    <property type="project" value="UniProtKB-KW"/>
</dbReference>
<dbReference type="InterPro" id="IPR003593">
    <property type="entry name" value="AAA+_ATPase"/>
</dbReference>
<dbReference type="Gene3D" id="3.40.50.300">
    <property type="entry name" value="P-loop containing nucleotide triphosphate hydrolases"/>
    <property type="match status" value="1"/>
</dbReference>
<dbReference type="PANTHER" id="PTHR43581:SF2">
    <property type="entry name" value="EXCINUCLEASE ATPASE SUBUNIT"/>
    <property type="match status" value="1"/>
</dbReference>
<dbReference type="InterPro" id="IPR051396">
    <property type="entry name" value="Bact_Antivir_Def_Nuclease"/>
</dbReference>
<evidence type="ECO:0000313" key="3">
    <source>
        <dbReference type="Proteomes" id="UP000040088"/>
    </source>
</evidence>
<protein>
    <submittedName>
        <fullName evidence="2">Putative amino-acid ABC transporter ATP-binding protein YecC</fullName>
    </submittedName>
</protein>
<dbReference type="EMBL" id="CQEM01000001">
    <property type="protein sequence ID" value="CNK55740.1"/>
    <property type="molecule type" value="Genomic_DNA"/>
</dbReference>
<keyword evidence="2" id="KW-0067">ATP-binding</keyword>
<dbReference type="Proteomes" id="UP000040088">
    <property type="component" value="Unassembled WGS sequence"/>
</dbReference>